<sequence length="156" mass="18426">WEAFLWYKIPLLLIPFFIMVFCYSMILRRILHLKSTKKKTIRLVLLVVMVFFCCWTPYNVASFLQALELVSIYIPCESSRVIRLSLQVTEALAYSHTCLNPIVYVFVGQKFRRHLFKLLNRMPCMYEKFMISTVTPQLSQTSKTERSSTTMNVTYV</sequence>
<keyword evidence="5" id="KW-0297">G-protein coupled receptor</keyword>
<dbReference type="PANTHER" id="PTHR10489:SF627">
    <property type="entry name" value="C-C CHEMOKINE RECEPTOR TYPE 8"/>
    <property type="match status" value="1"/>
</dbReference>
<keyword evidence="3 9" id="KW-0812">Transmembrane</keyword>
<dbReference type="Pfam" id="PF00001">
    <property type="entry name" value="7tm_1"/>
    <property type="match status" value="1"/>
</dbReference>
<dbReference type="PRINTS" id="PR00237">
    <property type="entry name" value="GPCRRHODOPSN"/>
</dbReference>
<evidence type="ECO:0000256" key="2">
    <source>
        <dbReference type="ARBA" id="ARBA00022475"/>
    </source>
</evidence>
<feature type="transmembrane region" description="Helical" evidence="9">
    <location>
        <begin position="43"/>
        <end position="64"/>
    </location>
</feature>
<dbReference type="InterPro" id="IPR017452">
    <property type="entry name" value="GPCR_Rhodpsn_7TM"/>
</dbReference>
<feature type="domain" description="G-protein coupled receptors family 1 profile" evidence="10">
    <location>
        <begin position="1"/>
        <end position="104"/>
    </location>
</feature>
<evidence type="ECO:0000256" key="3">
    <source>
        <dbReference type="ARBA" id="ARBA00022692"/>
    </source>
</evidence>
<keyword evidence="8" id="KW-0807">Transducer</keyword>
<keyword evidence="12" id="KW-1185">Reference proteome</keyword>
<dbReference type="PRINTS" id="PR00657">
    <property type="entry name" value="CCCHEMOKINER"/>
</dbReference>
<keyword evidence="7" id="KW-0675">Receptor</keyword>
<evidence type="ECO:0000313" key="12">
    <source>
        <dbReference type="Proteomes" id="UP000261540"/>
    </source>
</evidence>
<dbReference type="AlphaFoldDB" id="A0A3B3SRX0"/>
<evidence type="ECO:0000256" key="8">
    <source>
        <dbReference type="ARBA" id="ARBA00023224"/>
    </source>
</evidence>
<dbReference type="STRING" id="1676925.ENSPKIP00000032836"/>
<dbReference type="Ensembl" id="ENSPKIT00000013711.1">
    <property type="protein sequence ID" value="ENSPKIP00000032836.1"/>
    <property type="gene ID" value="ENSPKIG00000012777.1"/>
</dbReference>
<dbReference type="GO" id="GO:0007204">
    <property type="term" value="P:positive regulation of cytosolic calcium ion concentration"/>
    <property type="evidence" value="ECO:0007669"/>
    <property type="project" value="TreeGrafter"/>
</dbReference>
<evidence type="ECO:0000259" key="10">
    <source>
        <dbReference type="PROSITE" id="PS50262"/>
    </source>
</evidence>
<evidence type="ECO:0000256" key="9">
    <source>
        <dbReference type="SAM" id="Phobius"/>
    </source>
</evidence>
<evidence type="ECO:0000256" key="5">
    <source>
        <dbReference type="ARBA" id="ARBA00023040"/>
    </source>
</evidence>
<accession>A0A3B3SRX0</accession>
<reference evidence="11" key="2">
    <citation type="submission" date="2025-09" db="UniProtKB">
        <authorList>
            <consortium name="Ensembl"/>
        </authorList>
    </citation>
    <scope>IDENTIFICATION</scope>
</reference>
<dbReference type="InterPro" id="IPR000355">
    <property type="entry name" value="Chemokine_rcpt"/>
</dbReference>
<evidence type="ECO:0000256" key="1">
    <source>
        <dbReference type="ARBA" id="ARBA00004651"/>
    </source>
</evidence>
<keyword evidence="6 9" id="KW-0472">Membrane</keyword>
<dbReference type="Gene3D" id="1.20.1070.10">
    <property type="entry name" value="Rhodopsin 7-helix transmembrane proteins"/>
    <property type="match status" value="1"/>
</dbReference>
<reference evidence="11" key="1">
    <citation type="submission" date="2025-08" db="UniProtKB">
        <authorList>
            <consortium name="Ensembl"/>
        </authorList>
    </citation>
    <scope>IDENTIFICATION</scope>
</reference>
<organism evidence="11 12">
    <name type="scientific">Paramormyrops kingsleyae</name>
    <dbReference type="NCBI Taxonomy" id="1676925"/>
    <lineage>
        <taxon>Eukaryota</taxon>
        <taxon>Metazoa</taxon>
        <taxon>Chordata</taxon>
        <taxon>Craniata</taxon>
        <taxon>Vertebrata</taxon>
        <taxon>Euteleostomi</taxon>
        <taxon>Actinopterygii</taxon>
        <taxon>Neopterygii</taxon>
        <taxon>Teleostei</taxon>
        <taxon>Osteoglossocephala</taxon>
        <taxon>Osteoglossomorpha</taxon>
        <taxon>Osteoglossiformes</taxon>
        <taxon>Mormyridae</taxon>
        <taxon>Paramormyrops</taxon>
    </lineage>
</organism>
<dbReference type="GO" id="GO:0006955">
    <property type="term" value="P:immune response"/>
    <property type="evidence" value="ECO:0007669"/>
    <property type="project" value="TreeGrafter"/>
</dbReference>
<dbReference type="GO" id="GO:0009897">
    <property type="term" value="C:external side of plasma membrane"/>
    <property type="evidence" value="ECO:0007669"/>
    <property type="project" value="TreeGrafter"/>
</dbReference>
<dbReference type="GeneTree" id="ENSGT01020000230359"/>
<dbReference type="InterPro" id="IPR050119">
    <property type="entry name" value="CCR1-9-like"/>
</dbReference>
<dbReference type="GO" id="GO:0019957">
    <property type="term" value="F:C-C chemokine binding"/>
    <property type="evidence" value="ECO:0007669"/>
    <property type="project" value="TreeGrafter"/>
</dbReference>
<keyword evidence="4 9" id="KW-1133">Transmembrane helix</keyword>
<dbReference type="SUPFAM" id="SSF81321">
    <property type="entry name" value="Family A G protein-coupled receptor-like"/>
    <property type="match status" value="1"/>
</dbReference>
<evidence type="ECO:0000256" key="4">
    <source>
        <dbReference type="ARBA" id="ARBA00022989"/>
    </source>
</evidence>
<proteinExistence type="predicted"/>
<keyword evidence="2" id="KW-1003">Cell membrane</keyword>
<name>A0A3B3SRX0_9TELE</name>
<dbReference type="GO" id="GO:0019722">
    <property type="term" value="P:calcium-mediated signaling"/>
    <property type="evidence" value="ECO:0007669"/>
    <property type="project" value="TreeGrafter"/>
</dbReference>
<feature type="transmembrane region" description="Helical" evidence="9">
    <location>
        <begin position="12"/>
        <end position="31"/>
    </location>
</feature>
<protein>
    <recommendedName>
        <fullName evidence="10">G-protein coupled receptors family 1 profile domain-containing protein</fullName>
    </recommendedName>
</protein>
<dbReference type="InterPro" id="IPR000276">
    <property type="entry name" value="GPCR_Rhodpsn"/>
</dbReference>
<dbReference type="GO" id="GO:0060326">
    <property type="term" value="P:cell chemotaxis"/>
    <property type="evidence" value="ECO:0007669"/>
    <property type="project" value="TreeGrafter"/>
</dbReference>
<dbReference type="Proteomes" id="UP000261540">
    <property type="component" value="Unplaced"/>
</dbReference>
<dbReference type="PANTHER" id="PTHR10489">
    <property type="entry name" value="CELL ADHESION MOLECULE"/>
    <property type="match status" value="1"/>
</dbReference>
<dbReference type="PROSITE" id="PS50262">
    <property type="entry name" value="G_PROTEIN_RECEP_F1_2"/>
    <property type="match status" value="1"/>
</dbReference>
<evidence type="ECO:0000256" key="6">
    <source>
        <dbReference type="ARBA" id="ARBA00023136"/>
    </source>
</evidence>
<evidence type="ECO:0000256" key="7">
    <source>
        <dbReference type="ARBA" id="ARBA00023170"/>
    </source>
</evidence>
<evidence type="ECO:0000313" key="11">
    <source>
        <dbReference type="Ensembl" id="ENSPKIP00000032836.1"/>
    </source>
</evidence>
<dbReference type="GO" id="GO:0016493">
    <property type="term" value="F:C-C chemokine receptor activity"/>
    <property type="evidence" value="ECO:0007669"/>
    <property type="project" value="TreeGrafter"/>
</dbReference>
<comment type="subcellular location">
    <subcellularLocation>
        <location evidence="1">Cell membrane</location>
        <topology evidence="1">Multi-pass membrane protein</topology>
    </subcellularLocation>
</comment>